<accession>A0A7D9LX06</accession>
<comment type="caution">
    <text evidence="2">The sequence shown here is derived from an EMBL/GenBank/DDBJ whole genome shotgun (WGS) entry which is preliminary data.</text>
</comment>
<feature type="compositionally biased region" description="Basic and acidic residues" evidence="1">
    <location>
        <begin position="138"/>
        <end position="152"/>
    </location>
</feature>
<feature type="region of interest" description="Disordered" evidence="1">
    <location>
        <begin position="1"/>
        <end position="21"/>
    </location>
</feature>
<organism evidence="2 3">
    <name type="scientific">Paramuricea clavata</name>
    <name type="common">Red gorgonian</name>
    <name type="synonym">Violescent sea-whip</name>
    <dbReference type="NCBI Taxonomy" id="317549"/>
    <lineage>
        <taxon>Eukaryota</taxon>
        <taxon>Metazoa</taxon>
        <taxon>Cnidaria</taxon>
        <taxon>Anthozoa</taxon>
        <taxon>Octocorallia</taxon>
        <taxon>Malacalcyonacea</taxon>
        <taxon>Plexauridae</taxon>
        <taxon>Paramuricea</taxon>
    </lineage>
</organism>
<dbReference type="OrthoDB" id="5985206at2759"/>
<gene>
    <name evidence="2" type="ORF">PACLA_8A011664</name>
</gene>
<reference evidence="2" key="1">
    <citation type="submission" date="2020-04" db="EMBL/GenBank/DDBJ databases">
        <authorList>
            <person name="Alioto T."/>
            <person name="Alioto T."/>
            <person name="Gomez Garrido J."/>
        </authorList>
    </citation>
    <scope>NUCLEOTIDE SEQUENCE</scope>
    <source>
        <strain evidence="2">A484AB</strain>
    </source>
</reference>
<dbReference type="AlphaFoldDB" id="A0A7D9LX06"/>
<feature type="region of interest" description="Disordered" evidence="1">
    <location>
        <begin position="130"/>
        <end position="152"/>
    </location>
</feature>
<dbReference type="Proteomes" id="UP001152795">
    <property type="component" value="Unassembled WGS sequence"/>
</dbReference>
<evidence type="ECO:0000313" key="2">
    <source>
        <dbReference type="EMBL" id="CAB4040199.1"/>
    </source>
</evidence>
<name>A0A7D9LX06_PARCT</name>
<protein>
    <submittedName>
        <fullName evidence="2">Uncharacterized protein</fullName>
    </submittedName>
</protein>
<keyword evidence="3" id="KW-1185">Reference proteome</keyword>
<proteinExistence type="predicted"/>
<sequence>MDKTDESPKENNPCPSKDLTDDEKKARILAVLDKFLDEYIFQTTAQSDNEDMLADAHQHKWAALANWKGGRNKNIEIVLLQENRNRDISGLIHLMGSNKTEQAIERASRAAGDVRKIVDVFEDQASIKTKLSTHSHKSSTEDENKTLTDLRK</sequence>
<evidence type="ECO:0000256" key="1">
    <source>
        <dbReference type="SAM" id="MobiDB-lite"/>
    </source>
</evidence>
<dbReference type="EMBL" id="CACRXK020026444">
    <property type="protein sequence ID" value="CAB4040199.1"/>
    <property type="molecule type" value="Genomic_DNA"/>
</dbReference>
<feature type="non-terminal residue" evidence="2">
    <location>
        <position position="152"/>
    </location>
</feature>
<evidence type="ECO:0000313" key="3">
    <source>
        <dbReference type="Proteomes" id="UP001152795"/>
    </source>
</evidence>